<dbReference type="KEGG" id="cvn:111102410"/>
<gene>
    <name evidence="6" type="primary">LOC111102410</name>
</gene>
<keyword evidence="5" id="KW-1185">Reference proteome</keyword>
<dbReference type="PANTHER" id="PTHR10656:SF69">
    <property type="entry name" value="MAB-21-LIKE HHH_H2TH-LIKE DOMAIN-CONTAINING PROTEIN"/>
    <property type="match status" value="1"/>
</dbReference>
<organism evidence="5 6">
    <name type="scientific">Crassostrea virginica</name>
    <name type="common">Eastern oyster</name>
    <dbReference type="NCBI Taxonomy" id="6565"/>
    <lineage>
        <taxon>Eukaryota</taxon>
        <taxon>Metazoa</taxon>
        <taxon>Spiralia</taxon>
        <taxon>Lophotrochozoa</taxon>
        <taxon>Mollusca</taxon>
        <taxon>Bivalvia</taxon>
        <taxon>Autobranchia</taxon>
        <taxon>Pteriomorphia</taxon>
        <taxon>Ostreida</taxon>
        <taxon>Ostreoidea</taxon>
        <taxon>Ostreidae</taxon>
        <taxon>Crassostrea</taxon>
    </lineage>
</organism>
<dbReference type="GeneID" id="111102410"/>
<accession>A0A8B8AHQ8</accession>
<evidence type="ECO:0000313" key="5">
    <source>
        <dbReference type="Proteomes" id="UP000694844"/>
    </source>
</evidence>
<dbReference type="PROSITE" id="PS50005">
    <property type="entry name" value="TPR"/>
    <property type="match status" value="1"/>
</dbReference>
<evidence type="ECO:0000313" key="6">
    <source>
        <dbReference type="RefSeq" id="XP_022290826.1"/>
    </source>
</evidence>
<reference evidence="6" key="1">
    <citation type="submission" date="2025-08" db="UniProtKB">
        <authorList>
            <consortium name="RefSeq"/>
        </authorList>
    </citation>
    <scope>IDENTIFICATION</scope>
    <source>
        <tissue evidence="6">Whole sample</tissue>
    </source>
</reference>
<evidence type="ECO:0000259" key="4">
    <source>
        <dbReference type="Pfam" id="PF20266"/>
    </source>
</evidence>
<keyword evidence="2" id="KW-0802">TPR repeat</keyword>
<dbReference type="PANTHER" id="PTHR10656">
    <property type="entry name" value="CELL FATE DETERMINING PROTEIN MAB21-RELATED"/>
    <property type="match status" value="1"/>
</dbReference>
<dbReference type="Pfam" id="PF03281">
    <property type="entry name" value="Mab-21"/>
    <property type="match status" value="1"/>
</dbReference>
<evidence type="ECO:0000259" key="3">
    <source>
        <dbReference type="Pfam" id="PF03281"/>
    </source>
</evidence>
<dbReference type="SMART" id="SM01265">
    <property type="entry name" value="Mab-21"/>
    <property type="match status" value="1"/>
</dbReference>
<dbReference type="InterPro" id="IPR019734">
    <property type="entry name" value="TPR_rpt"/>
</dbReference>
<evidence type="ECO:0000256" key="2">
    <source>
        <dbReference type="PROSITE-ProRule" id="PRU00339"/>
    </source>
</evidence>
<dbReference type="Gene3D" id="1.10.1410.40">
    <property type="match status" value="1"/>
</dbReference>
<dbReference type="InterPro" id="IPR046903">
    <property type="entry name" value="Mab-21-like_nuc_Trfase"/>
</dbReference>
<dbReference type="SMART" id="SM00028">
    <property type="entry name" value="TPR"/>
    <property type="match status" value="1"/>
</dbReference>
<dbReference type="InterPro" id="IPR011990">
    <property type="entry name" value="TPR-like_helical_dom_sf"/>
</dbReference>
<dbReference type="InterPro" id="IPR024810">
    <property type="entry name" value="MAB21L/cGLR"/>
</dbReference>
<comment type="similarity">
    <text evidence="1">Belongs to the mab-21 family.</text>
</comment>
<dbReference type="SUPFAM" id="SSF48452">
    <property type="entry name" value="TPR-like"/>
    <property type="match status" value="1"/>
</dbReference>
<feature type="repeat" description="TPR" evidence="2">
    <location>
        <begin position="659"/>
        <end position="692"/>
    </location>
</feature>
<evidence type="ECO:0000256" key="1">
    <source>
        <dbReference type="ARBA" id="ARBA00008307"/>
    </source>
</evidence>
<feature type="domain" description="Mab-21-like HhH/H2TH-like" evidence="4">
    <location>
        <begin position="284"/>
        <end position="373"/>
    </location>
</feature>
<proteinExistence type="inferred from homology"/>
<name>A0A8B8AHQ8_CRAVI</name>
<sequence>MDFLPVFAPVDIDPTSGFPTLHLSYIMEILIPRRFVGRERILDQKEKVFNGIKASGVVPPKIIPVGSKAEGYNIPDAVMAGRGEIVFLSDVDIILTHDKIQACADQSKIDNERYMMYLDTTDVHPGYGKLQLIKNPKGEHFALVHDAEKNIYYMSGTQYQKEFLEQVVEGMETERDMYELHGPALQYQDTEPFTYDRRHEKMINPYDHIQGFHCDDWPSVANEWTTRQRTNEWIDPGLIENIVSKGCYLVPVPHKRSNYPDVEWRISFADAEQMVAEFAVTNAQRQCFIFLKLLRYQIQTETSQKLLSSYCLKNVFLFCCETIPVAAWDVSPGSCVLHLLDCVSTCLQRGVLPNYFIPENNLLDLFTNDDIETSNALLDAMRRDVISPILNFTDRHVLVFEGNGCLSTRVTFRSIVKSVLEDVPAYINTRNVMTSLTGAFLRTQCDIAVVRLRENLSPFDYHKDYMDHFFSSQLHDVHIIDLFNLIGCNLGDVSVTLKYFESILELRDVYPDVVKVKGNLACMYFTASRQPHPGSEKHCSRAEELFKEVLAQEGVHFPTTIDYANYLCHAQRWQEVGLLLEQFIHHERKYQNYSNSYNTAESVTLDPVLQLEFSHTNLLHISSLSLAYFYLIKSYFNLGVKLNEVLFKFDQHCTELGSSIDFQLLGYCYVSCENYPKALKAFLKALELDTSNCVAANNVDFCEGKLANIKSHCQESCFQQRLYKGLHYVLDVVALLVRNNVI</sequence>
<dbReference type="AlphaFoldDB" id="A0A8B8AHQ8"/>
<dbReference type="Pfam" id="PF20266">
    <property type="entry name" value="Mab-21_C"/>
    <property type="match status" value="1"/>
</dbReference>
<dbReference type="Proteomes" id="UP000694844">
    <property type="component" value="Chromosome 7"/>
</dbReference>
<protein>
    <submittedName>
        <fullName evidence="6">Uncharacterized protein LOC111102410</fullName>
    </submittedName>
</protein>
<dbReference type="InterPro" id="IPR046906">
    <property type="entry name" value="Mab-21_HhH/H2TH-like"/>
</dbReference>
<dbReference type="OrthoDB" id="6054423at2759"/>
<feature type="domain" description="Mab-21-like nucleotidyltransferase" evidence="3">
    <location>
        <begin position="209"/>
        <end position="274"/>
    </location>
</feature>
<dbReference type="Gene3D" id="1.25.40.10">
    <property type="entry name" value="Tetratricopeptide repeat domain"/>
    <property type="match status" value="1"/>
</dbReference>
<dbReference type="RefSeq" id="XP_022290826.1">
    <property type="nucleotide sequence ID" value="XM_022435118.1"/>
</dbReference>